<name>A0A921AVF2_9BACT</name>
<evidence type="ECO:0000256" key="12">
    <source>
        <dbReference type="ARBA" id="ARBA00042242"/>
    </source>
</evidence>
<dbReference type="InterPro" id="IPR011761">
    <property type="entry name" value="ATP-grasp"/>
</dbReference>
<gene>
    <name evidence="14 17" type="primary">purD</name>
    <name evidence="17" type="ORF">K8W16_05475</name>
</gene>
<dbReference type="Pfam" id="PF01071">
    <property type="entry name" value="GARS_A"/>
    <property type="match status" value="1"/>
</dbReference>
<sequence>MRILIIGSGGREHALAWKLSKRPDVTEIFVAPGNGGTASVAVNVPIKDSDIQGLVDFAKEKAVDLVVPGPELPLTLGVVDAMQKAGIACFGPSAACAKLEGSKSFAKEVMQKAGVPTAAAGVFTSRAEAEVFVKEHGAPLVVKADGLAAGKGVIVAMTMEEVRAALDLMFEKNAFGEASSTVLIEEFLEGEEVSLLSFCDGKTALPLPSAQDHKAVFDNDKGPNTGGMGAYSPAPILPDSELSAMADIVARPILTEMARRGTPFKGILYAGLMMTKDGPKVLEYNVRFGDPECQPLLMRLKSDLADIMLHCIEGTLDAVSLDIEERSALGVVLTAEGYPGSYPKGMPISGIDRAEALEGVQVFQAGTKAEDGHILANGGRVLCVTALGEDLKKAQARAYEGLALLSMEHSQFRTDIGKKGLKRLQLV</sequence>
<dbReference type="RefSeq" id="WP_304121914.1">
    <property type="nucleotide sequence ID" value="NZ_DYZA01000104.1"/>
</dbReference>
<dbReference type="GO" id="GO:0046872">
    <property type="term" value="F:metal ion binding"/>
    <property type="evidence" value="ECO:0007669"/>
    <property type="project" value="UniProtKB-KW"/>
</dbReference>
<reference evidence="17" key="1">
    <citation type="journal article" date="2021" name="PeerJ">
        <title>Extensive microbial diversity within the chicken gut microbiome revealed by metagenomics and culture.</title>
        <authorList>
            <person name="Gilroy R."/>
            <person name="Ravi A."/>
            <person name="Getino M."/>
            <person name="Pursley I."/>
            <person name="Horton D.L."/>
            <person name="Alikhan N.F."/>
            <person name="Baker D."/>
            <person name="Gharbi K."/>
            <person name="Hall N."/>
            <person name="Watson M."/>
            <person name="Adriaenssens E.M."/>
            <person name="Foster-Nyarko E."/>
            <person name="Jarju S."/>
            <person name="Secka A."/>
            <person name="Antonio M."/>
            <person name="Oren A."/>
            <person name="Chaudhuri R.R."/>
            <person name="La Ragione R."/>
            <person name="Hildebrand F."/>
            <person name="Pallen M.J."/>
        </authorList>
    </citation>
    <scope>NUCLEOTIDE SEQUENCE</scope>
    <source>
        <strain evidence="17">ChiGjej2B2-19336</strain>
    </source>
</reference>
<dbReference type="PROSITE" id="PS00184">
    <property type="entry name" value="GARS"/>
    <property type="match status" value="1"/>
</dbReference>
<dbReference type="Gene3D" id="3.30.470.20">
    <property type="entry name" value="ATP-grasp fold, B domain"/>
    <property type="match status" value="1"/>
</dbReference>
<dbReference type="AlphaFoldDB" id="A0A921AVF2"/>
<dbReference type="SUPFAM" id="SSF56059">
    <property type="entry name" value="Glutathione synthetase ATP-binding domain-like"/>
    <property type="match status" value="1"/>
</dbReference>
<evidence type="ECO:0000313" key="18">
    <source>
        <dbReference type="Proteomes" id="UP000698963"/>
    </source>
</evidence>
<dbReference type="FunFam" id="3.30.470.20:FF:000018">
    <property type="entry name" value="Trifunctional purine biosynthetic protein adenosine-3"/>
    <property type="match status" value="1"/>
</dbReference>
<dbReference type="EMBL" id="DYZA01000104">
    <property type="protein sequence ID" value="HJD97077.1"/>
    <property type="molecule type" value="Genomic_DNA"/>
</dbReference>
<comment type="cofactor">
    <cofactor evidence="2">
        <name>Mg(2+)</name>
        <dbReference type="ChEBI" id="CHEBI:18420"/>
    </cofactor>
</comment>
<comment type="pathway">
    <text evidence="3 14">Purine metabolism; IMP biosynthesis via de novo pathway; N(1)-(5-phospho-D-ribosyl)glycinamide from 5-phospho-alpha-D-ribose 1-diphosphate: step 2/2.</text>
</comment>
<keyword evidence="10" id="KW-0464">Manganese</keyword>
<keyword evidence="6" id="KW-0479">Metal-binding</keyword>
<dbReference type="PROSITE" id="PS50975">
    <property type="entry name" value="ATP_GRASP"/>
    <property type="match status" value="1"/>
</dbReference>
<evidence type="ECO:0000256" key="5">
    <source>
        <dbReference type="ARBA" id="ARBA00022598"/>
    </source>
</evidence>
<evidence type="ECO:0000256" key="6">
    <source>
        <dbReference type="ARBA" id="ARBA00022723"/>
    </source>
</evidence>
<dbReference type="Gene3D" id="3.30.1490.20">
    <property type="entry name" value="ATP-grasp fold, A domain"/>
    <property type="match status" value="1"/>
</dbReference>
<dbReference type="GO" id="GO:0004637">
    <property type="term" value="F:phosphoribosylamine-glycine ligase activity"/>
    <property type="evidence" value="ECO:0007669"/>
    <property type="project" value="UniProtKB-UniRule"/>
</dbReference>
<evidence type="ECO:0000256" key="14">
    <source>
        <dbReference type="HAMAP-Rule" id="MF_00138"/>
    </source>
</evidence>
<dbReference type="EC" id="6.3.4.13" evidence="4 14"/>
<accession>A0A921AVF2</accession>
<evidence type="ECO:0000313" key="17">
    <source>
        <dbReference type="EMBL" id="HJD97077.1"/>
    </source>
</evidence>
<dbReference type="HAMAP" id="MF_00138">
    <property type="entry name" value="GARS"/>
    <property type="match status" value="1"/>
</dbReference>
<dbReference type="SUPFAM" id="SSF52440">
    <property type="entry name" value="PreATP-grasp domain"/>
    <property type="match status" value="1"/>
</dbReference>
<evidence type="ECO:0000256" key="10">
    <source>
        <dbReference type="ARBA" id="ARBA00023211"/>
    </source>
</evidence>
<dbReference type="Gene3D" id="3.90.600.10">
    <property type="entry name" value="Phosphoribosylglycinamide synthetase, C-terminal domain"/>
    <property type="match status" value="1"/>
</dbReference>
<comment type="cofactor">
    <cofactor evidence="1">
        <name>Mn(2+)</name>
        <dbReference type="ChEBI" id="CHEBI:29035"/>
    </cofactor>
</comment>
<dbReference type="Gene3D" id="3.40.50.20">
    <property type="match status" value="1"/>
</dbReference>
<dbReference type="InterPro" id="IPR020562">
    <property type="entry name" value="PRibGlycinamide_synth_N"/>
</dbReference>
<dbReference type="NCBIfam" id="TIGR00877">
    <property type="entry name" value="purD"/>
    <property type="match status" value="1"/>
</dbReference>
<dbReference type="GO" id="GO:0005524">
    <property type="term" value="F:ATP binding"/>
    <property type="evidence" value="ECO:0007669"/>
    <property type="project" value="UniProtKB-UniRule"/>
</dbReference>
<dbReference type="InterPro" id="IPR016185">
    <property type="entry name" value="PreATP-grasp_dom_sf"/>
</dbReference>
<reference evidence="17" key="2">
    <citation type="submission" date="2021-09" db="EMBL/GenBank/DDBJ databases">
        <authorList>
            <person name="Gilroy R."/>
        </authorList>
    </citation>
    <scope>NUCLEOTIDE SEQUENCE</scope>
    <source>
        <strain evidence="17">ChiGjej2B2-19336</strain>
    </source>
</reference>
<comment type="catalytic activity">
    <reaction evidence="14">
        <text>5-phospho-beta-D-ribosylamine + glycine + ATP = N(1)-(5-phospho-beta-D-ribosyl)glycinamide + ADP + phosphate + H(+)</text>
        <dbReference type="Rhea" id="RHEA:17453"/>
        <dbReference type="ChEBI" id="CHEBI:15378"/>
        <dbReference type="ChEBI" id="CHEBI:30616"/>
        <dbReference type="ChEBI" id="CHEBI:43474"/>
        <dbReference type="ChEBI" id="CHEBI:57305"/>
        <dbReference type="ChEBI" id="CHEBI:58681"/>
        <dbReference type="ChEBI" id="CHEBI:143788"/>
        <dbReference type="ChEBI" id="CHEBI:456216"/>
        <dbReference type="EC" id="6.3.4.13"/>
    </reaction>
</comment>
<evidence type="ECO:0000256" key="15">
    <source>
        <dbReference type="PROSITE-ProRule" id="PRU00409"/>
    </source>
</evidence>
<keyword evidence="7 15" id="KW-0547">Nucleotide-binding</keyword>
<comment type="similarity">
    <text evidence="11 14">Belongs to the GARS family.</text>
</comment>
<evidence type="ECO:0000256" key="8">
    <source>
        <dbReference type="ARBA" id="ARBA00022755"/>
    </source>
</evidence>
<evidence type="ECO:0000256" key="4">
    <source>
        <dbReference type="ARBA" id="ARBA00013255"/>
    </source>
</evidence>
<dbReference type="PANTHER" id="PTHR43472:SF1">
    <property type="entry name" value="PHOSPHORIBOSYLAMINE--GLYCINE LIGASE, CHLOROPLASTIC"/>
    <property type="match status" value="1"/>
</dbReference>
<dbReference type="Pfam" id="PF02844">
    <property type="entry name" value="GARS_N"/>
    <property type="match status" value="1"/>
</dbReference>
<evidence type="ECO:0000256" key="13">
    <source>
        <dbReference type="ARBA" id="ARBA00042864"/>
    </source>
</evidence>
<dbReference type="FunFam" id="3.90.600.10:FF:000001">
    <property type="entry name" value="Trifunctional purine biosynthetic protein adenosine-3"/>
    <property type="match status" value="1"/>
</dbReference>
<evidence type="ECO:0000256" key="2">
    <source>
        <dbReference type="ARBA" id="ARBA00001946"/>
    </source>
</evidence>
<feature type="domain" description="ATP-grasp" evidence="16">
    <location>
        <begin position="107"/>
        <end position="313"/>
    </location>
</feature>
<evidence type="ECO:0000256" key="7">
    <source>
        <dbReference type="ARBA" id="ARBA00022741"/>
    </source>
</evidence>
<evidence type="ECO:0000256" key="11">
    <source>
        <dbReference type="ARBA" id="ARBA00038345"/>
    </source>
</evidence>
<dbReference type="GO" id="GO:0009113">
    <property type="term" value="P:purine nucleobase biosynthetic process"/>
    <property type="evidence" value="ECO:0007669"/>
    <property type="project" value="InterPro"/>
</dbReference>
<dbReference type="FunFam" id="3.40.50.20:FF:000006">
    <property type="entry name" value="Phosphoribosylamine--glycine ligase, chloroplastic"/>
    <property type="match status" value="1"/>
</dbReference>
<dbReference type="InterPro" id="IPR020560">
    <property type="entry name" value="PRibGlycinamide_synth_C-dom"/>
</dbReference>
<dbReference type="InterPro" id="IPR011054">
    <property type="entry name" value="Rudment_hybrid_motif"/>
</dbReference>
<dbReference type="SMART" id="SM01210">
    <property type="entry name" value="GARS_C"/>
    <property type="match status" value="1"/>
</dbReference>
<dbReference type="InterPro" id="IPR037123">
    <property type="entry name" value="PRibGlycinamide_synth_C_sf"/>
</dbReference>
<dbReference type="PANTHER" id="PTHR43472">
    <property type="entry name" value="PHOSPHORIBOSYLAMINE--GLYCINE LIGASE"/>
    <property type="match status" value="1"/>
</dbReference>
<comment type="caution">
    <text evidence="17">The sequence shown here is derived from an EMBL/GenBank/DDBJ whole genome shotgun (WGS) entry which is preliminary data.</text>
</comment>
<dbReference type="InterPro" id="IPR013815">
    <property type="entry name" value="ATP_grasp_subdomain_1"/>
</dbReference>
<dbReference type="InterPro" id="IPR020561">
    <property type="entry name" value="PRibGlycinamid_synth_ATP-grasp"/>
</dbReference>
<organism evidence="17 18">
    <name type="scientific">Mailhella massiliensis</name>
    <dbReference type="NCBI Taxonomy" id="1903261"/>
    <lineage>
        <taxon>Bacteria</taxon>
        <taxon>Pseudomonadati</taxon>
        <taxon>Thermodesulfobacteriota</taxon>
        <taxon>Desulfovibrionia</taxon>
        <taxon>Desulfovibrionales</taxon>
        <taxon>Desulfovibrionaceae</taxon>
        <taxon>Mailhella</taxon>
    </lineage>
</organism>
<protein>
    <recommendedName>
        <fullName evidence="4 14">Phosphoribosylamine--glycine ligase</fullName>
        <ecNumber evidence="4 14">6.3.4.13</ecNumber>
    </recommendedName>
    <alternativeName>
        <fullName evidence="14">GARS</fullName>
    </alternativeName>
    <alternativeName>
        <fullName evidence="12 14">Glycinamide ribonucleotide synthetase</fullName>
    </alternativeName>
    <alternativeName>
        <fullName evidence="13 14">Phosphoribosylglycinamide synthetase</fullName>
    </alternativeName>
</protein>
<dbReference type="Proteomes" id="UP000698963">
    <property type="component" value="Unassembled WGS sequence"/>
</dbReference>
<dbReference type="GO" id="GO:0006189">
    <property type="term" value="P:'de novo' IMP biosynthetic process"/>
    <property type="evidence" value="ECO:0007669"/>
    <property type="project" value="UniProtKB-UniRule"/>
</dbReference>
<evidence type="ECO:0000256" key="1">
    <source>
        <dbReference type="ARBA" id="ARBA00001936"/>
    </source>
</evidence>
<proteinExistence type="inferred from homology"/>
<dbReference type="InterPro" id="IPR000115">
    <property type="entry name" value="PRibGlycinamide_synth"/>
</dbReference>
<keyword evidence="8 14" id="KW-0658">Purine biosynthesis</keyword>
<evidence type="ECO:0000259" key="16">
    <source>
        <dbReference type="PROSITE" id="PS50975"/>
    </source>
</evidence>
<dbReference type="SUPFAM" id="SSF51246">
    <property type="entry name" value="Rudiment single hybrid motif"/>
    <property type="match status" value="1"/>
</dbReference>
<evidence type="ECO:0000256" key="3">
    <source>
        <dbReference type="ARBA" id="ARBA00005174"/>
    </source>
</evidence>
<keyword evidence="9 15" id="KW-0067">ATP-binding</keyword>
<dbReference type="InterPro" id="IPR020559">
    <property type="entry name" value="PRibGlycinamide_synth_CS"/>
</dbReference>
<dbReference type="Pfam" id="PF02843">
    <property type="entry name" value="GARS_C"/>
    <property type="match status" value="1"/>
</dbReference>
<keyword evidence="5 14" id="KW-0436">Ligase</keyword>
<dbReference type="SMART" id="SM01209">
    <property type="entry name" value="GARS_A"/>
    <property type="match status" value="1"/>
</dbReference>
<evidence type="ECO:0000256" key="9">
    <source>
        <dbReference type="ARBA" id="ARBA00022840"/>
    </source>
</evidence>